<evidence type="ECO:0000313" key="3">
    <source>
        <dbReference type="EMBL" id="CAB5228050.1"/>
    </source>
</evidence>
<name>A0A6J5SGE1_9CAUD</name>
<evidence type="ECO:0000313" key="2">
    <source>
        <dbReference type="EMBL" id="CAB4213063.1"/>
    </source>
</evidence>
<organism evidence="2">
    <name type="scientific">uncultured Caudovirales phage</name>
    <dbReference type="NCBI Taxonomy" id="2100421"/>
    <lineage>
        <taxon>Viruses</taxon>
        <taxon>Duplodnaviria</taxon>
        <taxon>Heunggongvirae</taxon>
        <taxon>Uroviricota</taxon>
        <taxon>Caudoviricetes</taxon>
        <taxon>Peduoviridae</taxon>
        <taxon>Maltschvirus</taxon>
        <taxon>Maltschvirus maltsch</taxon>
    </lineage>
</organism>
<gene>
    <name evidence="2" type="ORF">UFOVP1444_57</name>
    <name evidence="3" type="ORF">UFOVP1536_45</name>
</gene>
<reference evidence="2" key="1">
    <citation type="submission" date="2020-05" db="EMBL/GenBank/DDBJ databases">
        <authorList>
            <person name="Chiriac C."/>
            <person name="Salcher M."/>
            <person name="Ghai R."/>
            <person name="Kavagutti S V."/>
        </authorList>
    </citation>
    <scope>NUCLEOTIDE SEQUENCE</scope>
</reference>
<accession>A0A6J5SGE1</accession>
<protein>
    <submittedName>
        <fullName evidence="2">Uncharacterized protein</fullName>
    </submittedName>
</protein>
<proteinExistence type="predicted"/>
<sequence length="170" mass="18490">MPHLAPCRVMLETVVTQFPLQSWPAWNGSTETGPEQKVTSMKMTDVYPSKWIKADDLGEDDVQLKIAGVEMEELTNENGKKDNKPACSFVGQSKKLILSKTNWSRIAQQHGDDSDMWIGKTITLYAEPEAKSDSGYAARVKVPKPKAVGGLAKATLPAGVPTAPSDDVAF</sequence>
<evidence type="ECO:0000256" key="1">
    <source>
        <dbReference type="SAM" id="MobiDB-lite"/>
    </source>
</evidence>
<dbReference type="EMBL" id="LR797393">
    <property type="protein sequence ID" value="CAB4213063.1"/>
    <property type="molecule type" value="Genomic_DNA"/>
</dbReference>
<dbReference type="EMBL" id="LR798382">
    <property type="protein sequence ID" value="CAB5228050.1"/>
    <property type="molecule type" value="Genomic_DNA"/>
</dbReference>
<feature type="region of interest" description="Disordered" evidence="1">
    <location>
        <begin position="151"/>
        <end position="170"/>
    </location>
</feature>